<dbReference type="OrthoDB" id="3473305at2759"/>
<sequence>MAQYHTHVLSTPQSFTCFPLLPCEIRGSIWESVALQPRNLDIWPVKLGRFNFIKNIRGAPMSSSPVWRYVTTRPPPAILHATHESREVGLQHYVLSFKSSSFVDERHGLKVTLPARIYFNIASDFICLMGGLGTAGDRMQWGELSTQRLWGEFEQRIFGITGSSVALNIATFFETGIYDEQSLLSYLYKQNTVLLYYLEDSNSDNLETLQRSLVSSTFEFADLDEGAINGPGVCSNLKSLVEQQDRDYGLSLVQSEGIGMEGWEAPPAVKWVTLVVNGEKVGLQ</sequence>
<feature type="domain" description="2EXR" evidence="1">
    <location>
        <begin position="15"/>
        <end position="126"/>
    </location>
</feature>
<dbReference type="EMBL" id="FJOG01000012">
    <property type="protein sequence ID" value="CZR58535.1"/>
    <property type="molecule type" value="Genomic_DNA"/>
</dbReference>
<dbReference type="Proteomes" id="UP000184330">
    <property type="component" value="Unassembled WGS sequence"/>
</dbReference>
<dbReference type="InterPro" id="IPR045518">
    <property type="entry name" value="2EXR"/>
</dbReference>
<name>A0A1L7X0I2_9HELO</name>
<keyword evidence="3" id="KW-1185">Reference proteome</keyword>
<protein>
    <recommendedName>
        <fullName evidence="1">2EXR domain-containing protein</fullName>
    </recommendedName>
</protein>
<gene>
    <name evidence="2" type="ORF">PAC_08427</name>
</gene>
<evidence type="ECO:0000313" key="3">
    <source>
        <dbReference type="Proteomes" id="UP000184330"/>
    </source>
</evidence>
<reference evidence="2 3" key="1">
    <citation type="submission" date="2016-03" db="EMBL/GenBank/DDBJ databases">
        <authorList>
            <person name="Ploux O."/>
        </authorList>
    </citation>
    <scope>NUCLEOTIDE SEQUENCE [LARGE SCALE GENOMIC DNA]</scope>
    <source>
        <strain evidence="2 3">UAMH 11012</strain>
    </source>
</reference>
<organism evidence="2 3">
    <name type="scientific">Phialocephala subalpina</name>
    <dbReference type="NCBI Taxonomy" id="576137"/>
    <lineage>
        <taxon>Eukaryota</taxon>
        <taxon>Fungi</taxon>
        <taxon>Dikarya</taxon>
        <taxon>Ascomycota</taxon>
        <taxon>Pezizomycotina</taxon>
        <taxon>Leotiomycetes</taxon>
        <taxon>Helotiales</taxon>
        <taxon>Mollisiaceae</taxon>
        <taxon>Phialocephala</taxon>
        <taxon>Phialocephala fortinii species complex</taxon>
    </lineage>
</organism>
<dbReference type="PANTHER" id="PTHR35910:SF6">
    <property type="entry name" value="2EXR DOMAIN-CONTAINING PROTEIN"/>
    <property type="match status" value="1"/>
</dbReference>
<accession>A0A1L7X0I2</accession>
<dbReference type="AlphaFoldDB" id="A0A1L7X0I2"/>
<evidence type="ECO:0000259" key="1">
    <source>
        <dbReference type="Pfam" id="PF20150"/>
    </source>
</evidence>
<dbReference type="PANTHER" id="PTHR35910">
    <property type="entry name" value="2EXR DOMAIN-CONTAINING PROTEIN"/>
    <property type="match status" value="1"/>
</dbReference>
<evidence type="ECO:0000313" key="2">
    <source>
        <dbReference type="EMBL" id="CZR58535.1"/>
    </source>
</evidence>
<proteinExistence type="predicted"/>
<dbReference type="Pfam" id="PF20150">
    <property type="entry name" value="2EXR"/>
    <property type="match status" value="1"/>
</dbReference>